<dbReference type="RefSeq" id="WP_274052833.1">
    <property type="nucleotide sequence ID" value="NZ_CP059693.1"/>
</dbReference>
<dbReference type="Proteomes" id="UP001215231">
    <property type="component" value="Chromosome"/>
</dbReference>
<evidence type="ECO:0000256" key="3">
    <source>
        <dbReference type="ARBA" id="ARBA00023125"/>
    </source>
</evidence>
<protein>
    <submittedName>
        <fullName evidence="6">LysR family transcriptional regulator</fullName>
    </submittedName>
</protein>
<reference evidence="6 7" key="1">
    <citation type="journal article" date="2022" name="Mar. Drugs">
        <title>Bioassay-Guided Fractionation Leads to the Detection of Cholic Acid Generated by the Rare Thalassomonas sp.</title>
        <authorList>
            <person name="Pheiffer F."/>
            <person name="Schneider Y.K."/>
            <person name="Hansen E.H."/>
            <person name="Andersen J.H."/>
            <person name="Isaksson J."/>
            <person name="Busche T."/>
            <person name="R C."/>
            <person name="Kalinowski J."/>
            <person name="Zyl L.V."/>
            <person name="Trindade M."/>
        </authorList>
    </citation>
    <scope>NUCLEOTIDE SEQUENCE [LARGE SCALE GENOMIC DNA]</scope>
    <source>
        <strain evidence="6 7">A5K-61T</strain>
    </source>
</reference>
<comment type="similarity">
    <text evidence="1">Belongs to the LysR transcriptional regulatory family.</text>
</comment>
<dbReference type="PANTHER" id="PTHR30126">
    <property type="entry name" value="HTH-TYPE TRANSCRIPTIONAL REGULATOR"/>
    <property type="match status" value="1"/>
</dbReference>
<dbReference type="InterPro" id="IPR036390">
    <property type="entry name" value="WH_DNA-bd_sf"/>
</dbReference>
<dbReference type="PROSITE" id="PS50931">
    <property type="entry name" value="HTH_LYSR"/>
    <property type="match status" value="1"/>
</dbReference>
<evidence type="ECO:0000256" key="2">
    <source>
        <dbReference type="ARBA" id="ARBA00023015"/>
    </source>
</evidence>
<proteinExistence type="inferred from homology"/>
<accession>A0ABY7VGB0</accession>
<evidence type="ECO:0000313" key="6">
    <source>
        <dbReference type="EMBL" id="WDE12553.1"/>
    </source>
</evidence>
<keyword evidence="2" id="KW-0805">Transcription regulation</keyword>
<sequence>MLELKHLKTLVTLEQSHCLNKAAKQLFTTQSALSHQIKSLEHRLNHKLFIRRSNPLIFTPQGKVLLALAKEVLPKVEQAKIQLSAQKATKVQRMPFNFAMQCHSGFQWLLPAIKAFSGQQPALEVDLIEKSVFTLSPGSDLPDFNILLTDKKSNHQELVYQDIGTFELVLALSKEDPLADKAYIQADDLTDKTLITYPLSPEQQDIFNLFLQPASCQPARLRQVENSDVILQMVEAGLGVSAIPDWLAAPQIRQGKLKSKSIGRHGISRKLYAAYRPDQAKWAEHFVPIARRQFSEFSSASSLH</sequence>
<keyword evidence="7" id="KW-1185">Reference proteome</keyword>
<gene>
    <name evidence="6" type="ORF">H3N35_03485</name>
</gene>
<dbReference type="SUPFAM" id="SSF53850">
    <property type="entry name" value="Periplasmic binding protein-like II"/>
    <property type="match status" value="1"/>
</dbReference>
<evidence type="ECO:0000256" key="1">
    <source>
        <dbReference type="ARBA" id="ARBA00009437"/>
    </source>
</evidence>
<dbReference type="SUPFAM" id="SSF46785">
    <property type="entry name" value="Winged helix' DNA-binding domain"/>
    <property type="match status" value="1"/>
</dbReference>
<keyword evidence="3" id="KW-0238">DNA-binding</keyword>
<keyword evidence="4" id="KW-0804">Transcription</keyword>
<dbReference type="Pfam" id="PF00126">
    <property type="entry name" value="HTH_1"/>
    <property type="match status" value="1"/>
</dbReference>
<dbReference type="EMBL" id="CP059693">
    <property type="protein sequence ID" value="WDE12553.1"/>
    <property type="molecule type" value="Genomic_DNA"/>
</dbReference>
<organism evidence="6 7">
    <name type="scientific">Thalassomonas haliotis</name>
    <dbReference type="NCBI Taxonomy" id="485448"/>
    <lineage>
        <taxon>Bacteria</taxon>
        <taxon>Pseudomonadati</taxon>
        <taxon>Pseudomonadota</taxon>
        <taxon>Gammaproteobacteria</taxon>
        <taxon>Alteromonadales</taxon>
        <taxon>Colwelliaceae</taxon>
        <taxon>Thalassomonas</taxon>
    </lineage>
</organism>
<name>A0ABY7VGB0_9GAMM</name>
<dbReference type="PRINTS" id="PR00039">
    <property type="entry name" value="HTHLYSR"/>
</dbReference>
<feature type="domain" description="HTH lysR-type" evidence="5">
    <location>
        <begin position="2"/>
        <end position="59"/>
    </location>
</feature>
<dbReference type="PANTHER" id="PTHR30126:SF25">
    <property type="entry name" value="HTH-TYPE TRANSCRIPTIONAL REGULATOR METR"/>
    <property type="match status" value="1"/>
</dbReference>
<dbReference type="InterPro" id="IPR005119">
    <property type="entry name" value="LysR_subst-bd"/>
</dbReference>
<evidence type="ECO:0000313" key="7">
    <source>
        <dbReference type="Proteomes" id="UP001215231"/>
    </source>
</evidence>
<dbReference type="Pfam" id="PF03466">
    <property type="entry name" value="LysR_substrate"/>
    <property type="match status" value="1"/>
</dbReference>
<evidence type="ECO:0000259" key="5">
    <source>
        <dbReference type="PROSITE" id="PS50931"/>
    </source>
</evidence>
<dbReference type="Gene3D" id="3.40.190.10">
    <property type="entry name" value="Periplasmic binding protein-like II"/>
    <property type="match status" value="1"/>
</dbReference>
<evidence type="ECO:0000256" key="4">
    <source>
        <dbReference type="ARBA" id="ARBA00023163"/>
    </source>
</evidence>
<dbReference type="InterPro" id="IPR000847">
    <property type="entry name" value="LysR_HTH_N"/>
</dbReference>
<dbReference type="Gene3D" id="1.10.10.10">
    <property type="entry name" value="Winged helix-like DNA-binding domain superfamily/Winged helix DNA-binding domain"/>
    <property type="match status" value="1"/>
</dbReference>
<dbReference type="InterPro" id="IPR036388">
    <property type="entry name" value="WH-like_DNA-bd_sf"/>
</dbReference>